<dbReference type="Gene3D" id="3.40.190.10">
    <property type="entry name" value="Periplasmic binding protein-like II"/>
    <property type="match status" value="2"/>
</dbReference>
<feature type="chain" id="PRO_5039035142" evidence="2">
    <location>
        <begin position="22"/>
        <end position="448"/>
    </location>
</feature>
<sequence>MKKIMILVLVFALTLSIVGCSNGGSQDLPEQGSTNGGSGNSKDDDKIELRFSWWGGDARHQATLEVIRLFEEANPNVTVIPEYTAWSGHFERISAQLTANDEADAMQINFNWFYNFSPDGDGFYDLQELDSIDLTNWPEESFDAVTINGKVQGVPTSLGSRIYYLNKTMYDEAGVDIPETWDDLMAAGRAFRDNLGPDYYPIGNVGYDEGVAMMTFGYLAQKYGKNIFEGDQMAYTAEELADGLRFVQELIDNNVIPTFHEDSQERNHENSNWVNGRYAGVYLWNSNINVYAENIDPSTNPEVIAAPFIKLNDEQLHSGVFDKVLMAFSVSKNSEHPEVAASLINFMYTNEDAIRAHGLERGIPLNQVAVEVLENDGLLEGLQYDGHLLIQDVERYTYHPYFEDNTVRITYGDIFTEFVMSEGTMDPEVAAARIIEDFNNAVEIAMEQ</sequence>
<dbReference type="SUPFAM" id="SSF53850">
    <property type="entry name" value="Periplasmic binding protein-like II"/>
    <property type="match status" value="1"/>
</dbReference>
<dbReference type="EMBL" id="SMGQ01000013">
    <property type="protein sequence ID" value="TCK92726.1"/>
    <property type="molecule type" value="Genomic_DNA"/>
</dbReference>
<dbReference type="Pfam" id="PF01547">
    <property type="entry name" value="SBP_bac_1"/>
    <property type="match status" value="1"/>
</dbReference>
<organism evidence="3 4">
    <name type="scientific">Natranaerovirga hydrolytica</name>
    <dbReference type="NCBI Taxonomy" id="680378"/>
    <lineage>
        <taxon>Bacteria</taxon>
        <taxon>Bacillati</taxon>
        <taxon>Bacillota</taxon>
        <taxon>Clostridia</taxon>
        <taxon>Lachnospirales</taxon>
        <taxon>Natranaerovirgaceae</taxon>
        <taxon>Natranaerovirga</taxon>
    </lineage>
</organism>
<dbReference type="Proteomes" id="UP000294545">
    <property type="component" value="Unassembled WGS sequence"/>
</dbReference>
<keyword evidence="2" id="KW-0732">Signal</keyword>
<dbReference type="InterPro" id="IPR050490">
    <property type="entry name" value="Bact_solute-bd_prot1"/>
</dbReference>
<feature type="region of interest" description="Disordered" evidence="1">
    <location>
        <begin position="24"/>
        <end position="43"/>
    </location>
</feature>
<gene>
    <name evidence="3" type="ORF">EDC19_1881</name>
</gene>
<dbReference type="AlphaFoldDB" id="A0A4R1MJ56"/>
<dbReference type="PANTHER" id="PTHR43649">
    <property type="entry name" value="ARABINOSE-BINDING PROTEIN-RELATED"/>
    <property type="match status" value="1"/>
</dbReference>
<keyword evidence="4" id="KW-1185">Reference proteome</keyword>
<feature type="signal peptide" evidence="2">
    <location>
        <begin position="1"/>
        <end position="21"/>
    </location>
</feature>
<dbReference type="OrthoDB" id="9764112at2"/>
<comment type="caution">
    <text evidence="3">The sequence shown here is derived from an EMBL/GenBank/DDBJ whole genome shotgun (WGS) entry which is preliminary data.</text>
</comment>
<evidence type="ECO:0000256" key="2">
    <source>
        <dbReference type="SAM" id="SignalP"/>
    </source>
</evidence>
<name>A0A4R1MJ56_9FIRM</name>
<evidence type="ECO:0000313" key="3">
    <source>
        <dbReference type="EMBL" id="TCK92726.1"/>
    </source>
</evidence>
<dbReference type="InterPro" id="IPR006059">
    <property type="entry name" value="SBP"/>
</dbReference>
<dbReference type="PANTHER" id="PTHR43649:SF11">
    <property type="entry name" value="ABC TRANSPORTER SUBSTRATE-BINDING PROTEIN YESO-RELATED"/>
    <property type="match status" value="1"/>
</dbReference>
<evidence type="ECO:0000313" key="4">
    <source>
        <dbReference type="Proteomes" id="UP000294545"/>
    </source>
</evidence>
<dbReference type="RefSeq" id="WP_132282586.1">
    <property type="nucleotide sequence ID" value="NZ_SMGQ01000013.1"/>
</dbReference>
<protein>
    <submittedName>
        <fullName evidence="3">Oligogalacturonide transport system substrate-binding protein</fullName>
    </submittedName>
</protein>
<dbReference type="PROSITE" id="PS51257">
    <property type="entry name" value="PROKAR_LIPOPROTEIN"/>
    <property type="match status" value="1"/>
</dbReference>
<reference evidence="3 4" key="1">
    <citation type="submission" date="2019-03" db="EMBL/GenBank/DDBJ databases">
        <title>Genomic Encyclopedia of Type Strains, Phase IV (KMG-IV): sequencing the most valuable type-strain genomes for metagenomic binning, comparative biology and taxonomic classification.</title>
        <authorList>
            <person name="Goeker M."/>
        </authorList>
    </citation>
    <scope>NUCLEOTIDE SEQUENCE [LARGE SCALE GENOMIC DNA]</scope>
    <source>
        <strain evidence="3 4">DSM 24176</strain>
    </source>
</reference>
<proteinExistence type="predicted"/>
<accession>A0A4R1MJ56</accession>
<evidence type="ECO:0000256" key="1">
    <source>
        <dbReference type="SAM" id="MobiDB-lite"/>
    </source>
</evidence>